<dbReference type="InterPro" id="IPR052905">
    <property type="entry name" value="LD-transpeptidase_YkuD-like"/>
</dbReference>
<keyword evidence="4 7" id="KW-0133">Cell shape</keyword>
<comment type="pathway">
    <text evidence="1 7">Cell wall biogenesis; peptidoglycan biosynthesis.</text>
</comment>
<dbReference type="PROSITE" id="PS52029">
    <property type="entry name" value="LD_TPASE"/>
    <property type="match status" value="1"/>
</dbReference>
<keyword evidence="8" id="KW-0732">Signal</keyword>
<feature type="chain" id="PRO_5025589230" evidence="8">
    <location>
        <begin position="31"/>
        <end position="597"/>
    </location>
</feature>
<dbReference type="SUPFAM" id="SSF47090">
    <property type="entry name" value="PGBD-like"/>
    <property type="match status" value="1"/>
</dbReference>
<keyword evidence="6 7" id="KW-0961">Cell wall biogenesis/degradation</keyword>
<dbReference type="OrthoDB" id="9778545at2"/>
<dbReference type="InterPro" id="IPR005490">
    <property type="entry name" value="LD_TPept_cat_dom"/>
</dbReference>
<dbReference type="GO" id="GO:0016740">
    <property type="term" value="F:transferase activity"/>
    <property type="evidence" value="ECO:0007669"/>
    <property type="project" value="UniProtKB-KW"/>
</dbReference>
<gene>
    <name evidence="10" type="primary">ldtD</name>
    <name evidence="10" type="ORF">GJ746_09160</name>
</gene>
<dbReference type="UniPathway" id="UPA00219"/>
<evidence type="ECO:0000256" key="1">
    <source>
        <dbReference type="ARBA" id="ARBA00004752"/>
    </source>
</evidence>
<dbReference type="GO" id="GO:0004180">
    <property type="term" value="F:carboxypeptidase activity"/>
    <property type="evidence" value="ECO:0007669"/>
    <property type="project" value="UniProtKB-ARBA"/>
</dbReference>
<dbReference type="PANTHER" id="PTHR41533:SF1">
    <property type="entry name" value="L,D-TRANSPEPTIDASE YCBB-RELATED"/>
    <property type="match status" value="1"/>
</dbReference>
<reference evidence="10 11" key="1">
    <citation type="submission" date="2019-11" db="EMBL/GenBank/DDBJ databases">
        <title>Isolation and Application of One Kind of P-Hydroxybenzoic Acid Degrading Bacterium in Mitigating Cropping Obstacle of Cucumber.</title>
        <authorList>
            <person name="Wu F."/>
            <person name="An Y."/>
        </authorList>
    </citation>
    <scope>NUCLEOTIDE SEQUENCE [LARGE SCALE GENOMIC DNA]</scope>
    <source>
        <strain evidence="10 11">P620</strain>
    </source>
</reference>
<dbReference type="RefSeq" id="WP_154679913.1">
    <property type="nucleotide sequence ID" value="NZ_CP046115.1"/>
</dbReference>
<feature type="domain" description="L,D-TPase catalytic" evidence="9">
    <location>
        <begin position="357"/>
        <end position="537"/>
    </location>
</feature>
<dbReference type="Pfam" id="PF01471">
    <property type="entry name" value="PG_binding_1"/>
    <property type="match status" value="1"/>
</dbReference>
<comment type="similarity">
    <text evidence="2">Belongs to the YkuD family.</text>
</comment>
<sequence>MLLKKRYGRQLSALSLSLAFAFAPLFNVQAEEPEVVPTDSSATIGELSSELSQSASHSAAVAKMVGEQVLAADVVAKSRADIQAVLPSGYQPVFMNPLVSLYAARDMKPMWENREAVQAFQQQLAEVAIAGFQPQFTTWVELLTDPAVSGLARDVVLSDAMLGYLHFISGIPTQGNRWLYGTKPYTMSTPALSVINQWQMALENGSLPQFIAGLAPQHPQYAAMHQALLAQVADSRPWPQLTSKASLRPGEWTNDAGALREILQRTGMLNDSAKAALSDEGAVSPSAEKKAKNSGRGVYDRQLVEGVKRFQAWQGLGADGVIGQATRDWLNVSPAQRAGVLALNIQRLRLLPGNLSTGIMVNIPAFSLVYYQDGSEVLASRVIVGRPDRKTPMMSSALNNVVVNPPWNVPPTLARKDILPKVRNNPGYLEQHGYTVMRGWNSKETIDPWQVDWETITASNLPFRFQQAPGARNSLGRYKFNMPSSDAIYLHDTPNHNLFQRDGRALSSGCVRVNKASELANMLLQDAGWNDARISDALKQGNTRYVNIRQNIPVNLYYLTAFVGADGRTQYRTDIYNYDLTARSSAQILPKAEQLIR</sequence>
<dbReference type="InterPro" id="IPR002477">
    <property type="entry name" value="Peptidoglycan-bd-like"/>
</dbReference>
<evidence type="ECO:0000256" key="7">
    <source>
        <dbReference type="PROSITE-ProRule" id="PRU01373"/>
    </source>
</evidence>
<dbReference type="InterPro" id="IPR045380">
    <property type="entry name" value="LD_TPept_scaffold_dom"/>
</dbReference>
<protein>
    <submittedName>
        <fullName evidence="10">L,D-transpeptidase</fullName>
    </submittedName>
</protein>
<evidence type="ECO:0000256" key="5">
    <source>
        <dbReference type="ARBA" id="ARBA00022984"/>
    </source>
</evidence>
<dbReference type="AlphaFoldDB" id="A0A6B8MRL5"/>
<feature type="signal peptide" evidence="8">
    <location>
        <begin position="1"/>
        <end position="30"/>
    </location>
</feature>
<evidence type="ECO:0000256" key="3">
    <source>
        <dbReference type="ARBA" id="ARBA00022679"/>
    </source>
</evidence>
<keyword evidence="3" id="KW-0808">Transferase</keyword>
<feature type="active site" description="Proton donor/acceptor" evidence="7">
    <location>
        <position position="491"/>
    </location>
</feature>
<evidence type="ECO:0000313" key="11">
    <source>
        <dbReference type="Proteomes" id="UP000427108"/>
    </source>
</evidence>
<dbReference type="GO" id="GO:0071555">
    <property type="term" value="P:cell wall organization"/>
    <property type="evidence" value="ECO:0007669"/>
    <property type="project" value="UniProtKB-UniRule"/>
</dbReference>
<dbReference type="Pfam" id="PF03734">
    <property type="entry name" value="YkuD"/>
    <property type="match status" value="1"/>
</dbReference>
<dbReference type="SUPFAM" id="SSF141523">
    <property type="entry name" value="L,D-transpeptidase catalytic domain-like"/>
    <property type="match status" value="1"/>
</dbReference>
<dbReference type="GO" id="GO:0008360">
    <property type="term" value="P:regulation of cell shape"/>
    <property type="evidence" value="ECO:0007669"/>
    <property type="project" value="UniProtKB-UniRule"/>
</dbReference>
<evidence type="ECO:0000256" key="8">
    <source>
        <dbReference type="SAM" id="SignalP"/>
    </source>
</evidence>
<feature type="active site" description="Nucleophile" evidence="7">
    <location>
        <position position="510"/>
    </location>
</feature>
<dbReference type="Gene3D" id="2.40.440.10">
    <property type="entry name" value="L,D-transpeptidase catalytic domain-like"/>
    <property type="match status" value="1"/>
</dbReference>
<keyword evidence="5 7" id="KW-0573">Peptidoglycan synthesis</keyword>
<dbReference type="Gene3D" id="1.10.101.10">
    <property type="entry name" value="PGBD-like superfamily/PGBD"/>
    <property type="match status" value="1"/>
</dbReference>
<dbReference type="EMBL" id="CP046115">
    <property type="protein sequence ID" value="QGN37469.1"/>
    <property type="molecule type" value="Genomic_DNA"/>
</dbReference>
<evidence type="ECO:0000256" key="6">
    <source>
        <dbReference type="ARBA" id="ARBA00023316"/>
    </source>
</evidence>
<evidence type="ECO:0000256" key="2">
    <source>
        <dbReference type="ARBA" id="ARBA00005992"/>
    </source>
</evidence>
<dbReference type="Proteomes" id="UP000427108">
    <property type="component" value="Chromosome"/>
</dbReference>
<evidence type="ECO:0000256" key="4">
    <source>
        <dbReference type="ARBA" id="ARBA00022960"/>
    </source>
</evidence>
<accession>A0A6B8MRL5</accession>
<evidence type="ECO:0000259" key="9">
    <source>
        <dbReference type="PROSITE" id="PS52029"/>
    </source>
</evidence>
<dbReference type="InterPro" id="IPR036365">
    <property type="entry name" value="PGBD-like_sf"/>
</dbReference>
<dbReference type="CDD" id="cd16913">
    <property type="entry name" value="YkuD_like"/>
    <property type="match status" value="1"/>
</dbReference>
<proteinExistence type="inferred from homology"/>
<dbReference type="GO" id="GO:0009252">
    <property type="term" value="P:peptidoglycan biosynthetic process"/>
    <property type="evidence" value="ECO:0007669"/>
    <property type="project" value="UniProtKB-UniPathway"/>
</dbReference>
<dbReference type="PANTHER" id="PTHR41533">
    <property type="entry name" value="L,D-TRANSPEPTIDASE HI_1667-RELATED"/>
    <property type="match status" value="1"/>
</dbReference>
<dbReference type="NCBIfam" id="NF007891">
    <property type="entry name" value="PRK10594.1"/>
    <property type="match status" value="1"/>
</dbReference>
<name>A0A6B8MRL5_KLEOX</name>
<organism evidence="10 11">
    <name type="scientific">Klebsiella oxytoca</name>
    <dbReference type="NCBI Taxonomy" id="571"/>
    <lineage>
        <taxon>Bacteria</taxon>
        <taxon>Pseudomonadati</taxon>
        <taxon>Pseudomonadota</taxon>
        <taxon>Gammaproteobacteria</taxon>
        <taxon>Enterobacterales</taxon>
        <taxon>Enterobacteriaceae</taxon>
        <taxon>Klebsiella/Raoultella group</taxon>
        <taxon>Klebsiella</taxon>
    </lineage>
</organism>
<dbReference type="InterPro" id="IPR038063">
    <property type="entry name" value="Transpep_catalytic_dom"/>
</dbReference>
<evidence type="ECO:0000313" key="10">
    <source>
        <dbReference type="EMBL" id="QGN37469.1"/>
    </source>
</evidence>
<dbReference type="InterPro" id="IPR036366">
    <property type="entry name" value="PGBDSf"/>
</dbReference>
<dbReference type="Pfam" id="PF20142">
    <property type="entry name" value="Scaffold"/>
    <property type="match status" value="1"/>
</dbReference>